<dbReference type="EMBL" id="BFAD01000001">
    <property type="protein sequence ID" value="GBE78751.1"/>
    <property type="molecule type" value="Genomic_DNA"/>
</dbReference>
<evidence type="ECO:0000256" key="8">
    <source>
        <dbReference type="ARBA" id="ARBA00023163"/>
    </source>
</evidence>
<dbReference type="GO" id="GO:0006355">
    <property type="term" value="P:regulation of DNA-templated transcription"/>
    <property type="evidence" value="ECO:0007669"/>
    <property type="project" value="InterPro"/>
</dbReference>
<feature type="region of interest" description="Disordered" evidence="10">
    <location>
        <begin position="88"/>
        <end position="116"/>
    </location>
</feature>
<keyword evidence="3" id="KW-0963">Cytoplasm</keyword>
<protein>
    <recommendedName>
        <fullName evidence="11">Zinc-finger domain-containing protein</fullName>
    </recommendedName>
</protein>
<name>A0A401G9B3_9APHY</name>
<feature type="region of interest" description="Disordered" evidence="10">
    <location>
        <begin position="713"/>
        <end position="751"/>
    </location>
</feature>
<gene>
    <name evidence="12" type="ORF">SCP_0116430</name>
</gene>
<evidence type="ECO:0000256" key="3">
    <source>
        <dbReference type="ARBA" id="ARBA00022490"/>
    </source>
</evidence>
<dbReference type="STRING" id="139825.A0A401G9B3"/>
<feature type="region of interest" description="Disordered" evidence="10">
    <location>
        <begin position="320"/>
        <end position="382"/>
    </location>
</feature>
<dbReference type="GO" id="GO:0005634">
    <property type="term" value="C:nucleus"/>
    <property type="evidence" value="ECO:0007669"/>
    <property type="project" value="UniProtKB-SubCell"/>
</dbReference>
<feature type="compositionally biased region" description="Polar residues" evidence="10">
    <location>
        <begin position="845"/>
        <end position="857"/>
    </location>
</feature>
<evidence type="ECO:0000256" key="4">
    <source>
        <dbReference type="ARBA" id="ARBA00022499"/>
    </source>
</evidence>
<evidence type="ECO:0000256" key="7">
    <source>
        <dbReference type="ARBA" id="ARBA00023015"/>
    </source>
</evidence>
<feature type="region of interest" description="Disordered" evidence="10">
    <location>
        <begin position="1035"/>
        <end position="1070"/>
    </location>
</feature>
<dbReference type="Pfam" id="PF10497">
    <property type="entry name" value="zf-4CXXC_R1"/>
    <property type="match status" value="1"/>
</dbReference>
<feature type="region of interest" description="Disordered" evidence="10">
    <location>
        <begin position="493"/>
        <end position="525"/>
    </location>
</feature>
<proteinExistence type="predicted"/>
<feature type="region of interest" description="Disordered" evidence="10">
    <location>
        <begin position="935"/>
        <end position="1017"/>
    </location>
</feature>
<evidence type="ECO:0000259" key="11">
    <source>
        <dbReference type="Pfam" id="PF10497"/>
    </source>
</evidence>
<feature type="region of interest" description="Disordered" evidence="10">
    <location>
        <begin position="14"/>
        <end position="75"/>
    </location>
</feature>
<feature type="compositionally biased region" description="Low complexity" evidence="10">
    <location>
        <begin position="713"/>
        <end position="726"/>
    </location>
</feature>
<feature type="region of interest" description="Disordered" evidence="10">
    <location>
        <begin position="419"/>
        <end position="464"/>
    </location>
</feature>
<evidence type="ECO:0000256" key="9">
    <source>
        <dbReference type="ARBA" id="ARBA00023242"/>
    </source>
</evidence>
<accession>A0A401G9B3</accession>
<dbReference type="OrthoDB" id="2758530at2759"/>
<dbReference type="PANTHER" id="PTHR31169:SF8">
    <property type="entry name" value="ZINC-FINGER DOMAIN OF MONOAMINE-OXIDASE A REPRESSOR R1 PROTEIN"/>
    <property type="match status" value="1"/>
</dbReference>
<comment type="subcellular location">
    <subcellularLocation>
        <location evidence="2">Cytoplasm</location>
    </subcellularLocation>
    <subcellularLocation>
        <location evidence="1">Nucleus</location>
    </subcellularLocation>
</comment>
<sequence>MPIYSELANWDGSLDRHYRQRTPPSPPPSLPPAALATTAPSAATTTITLPLPLRLPPSSHQHTSNTRPAPAMHDRDSTDVAAMLLSYESDSEVPSSISAERVSSDPDKSAPAVKQSPYVPGADAVAVPELFNHPLSNSLPTADNDTNMTASVYARSKTIASVPDTSVQMHSPMSNPHPRAVLQASPQSEFRPGNNMPRGLSGPHRPTYVHQRSSSEVRHLIELPDALSPAPQASPSRARSQYNTTSLTSTSQAVVTTRLPSDTYSPGSLSVTADVLVASTPALHDVASASQIRREELQDSEQVADLEYPSFDQEWAFGAQPDAPGDIVMAGPDDVHRVQTPTPATCSLDQLPAPFASLASPAAHSDDGTADMQLSDDPDEAADAEDAAVAFIDAAVHFLVPHTSERGAVGYEDGGVDAGVVSESKHSGGSRQDAGAQEVDEQTLSERRSALEDPTSNVLVEAPHGHIMEAENILMEISTATTEDADNIAMEISTATDERRTPNIDSDDDSIPDVAQNSTEVQGVSSEPIFPKSSFAEMDVSVPIESEDMLSPVHVVSPHNPQPLGFFLGAGSSNNTASSIVRDLPILSYDVDAADLIVDEISSAGCDPTDALVTEDAVRDSDMSINRAGVAPISAVHGSVPQTPPATRILPCSLSPLSTLESSPPVPLVVPTRQPTRTNRAYVFVPPLPPGVTKESYKSASEFAFLQAATTPAPVPPASASASAPPLKRKRGCPSNSQAQRKKPRAEAPHRPADFHVDVFATLVPNYQINVEDEIYSTPGGVCVALRHLHKDISMVLSSMQLREPAASPMRKAPADADRGCESLFDEERLPAVSSGVPTPGITPDTANASTPQSRLTSPMLPPAPNAVGNTVPLGGLSFDLHEKTRDAQNDMLFHPGPIDAFPDSFLGFSSGTVGPWMLGGASHDVDMDMSPDADHGFGFGDGTIDPSLLGAPPMPPFEVQHYSPSSTPSPPPAAHRRLEVSMSPVAGPSRLPARDKAKAPSARTRPKPPSENSWASEHELDVIVVVDSLDDEYKPARDVKPKTSAKAKSPLKPKAPPNPKPKAPPRPKPHVVFEMIPSKSIFDEEIVSGKRVRKPSARVLATQSISPAPASLSSLSSLDSDNDDAGQPKQVITRVGPLIDAAITRVGPPVNAARTTITCHHCRRSAPHPKMRCTAIRNDQVCGSLYCHVCISKRYPEIIFDADAVSFTCPRCLDMCNCDVCCRKRGVPYVSARRGPARAGFTDADGAPAPARVLTPTPTPPPEYKWTAPQGAFWGTVYGMHGERVGPGFLGNSSGIVLGPSAASRAPSGRRRVYVGKPQPHWRLLPKSDSDAGVVSPGVRAYVGDVTALRLRGGHRSCSPWHEGVGNVELLGDAGHAMMEGNDGVDADADAVGEVDIQAVGDDIGFVIAEALHLAKTATMG</sequence>
<keyword evidence="5" id="KW-0597">Phosphoprotein</keyword>
<evidence type="ECO:0000256" key="2">
    <source>
        <dbReference type="ARBA" id="ARBA00004496"/>
    </source>
</evidence>
<evidence type="ECO:0000256" key="10">
    <source>
        <dbReference type="SAM" id="MobiDB-lite"/>
    </source>
</evidence>
<dbReference type="RefSeq" id="XP_027609664.1">
    <property type="nucleotide sequence ID" value="XM_027753863.1"/>
</dbReference>
<keyword evidence="9" id="KW-0539">Nucleus</keyword>
<reference evidence="12 13" key="1">
    <citation type="journal article" date="2018" name="Sci. Rep.">
        <title>Genome sequence of the cauliflower mushroom Sparassis crispa (Hanabiratake) and its association with beneficial usage.</title>
        <authorList>
            <person name="Kiyama R."/>
            <person name="Furutani Y."/>
            <person name="Kawaguchi K."/>
            <person name="Nakanishi T."/>
        </authorList>
    </citation>
    <scope>NUCLEOTIDE SEQUENCE [LARGE SCALE GENOMIC DNA]</scope>
</reference>
<dbReference type="GO" id="GO:0005737">
    <property type="term" value="C:cytoplasm"/>
    <property type="evidence" value="ECO:0007669"/>
    <property type="project" value="UniProtKB-SubCell"/>
</dbReference>
<evidence type="ECO:0000256" key="5">
    <source>
        <dbReference type="ARBA" id="ARBA00022553"/>
    </source>
</evidence>
<keyword evidence="7" id="KW-0805">Transcription regulation</keyword>
<feature type="compositionally biased region" description="Low complexity" evidence="10">
    <location>
        <begin position="351"/>
        <end position="363"/>
    </location>
</feature>
<evidence type="ECO:0000313" key="12">
    <source>
        <dbReference type="EMBL" id="GBE78751.1"/>
    </source>
</evidence>
<organism evidence="12 13">
    <name type="scientific">Sparassis crispa</name>
    <dbReference type="NCBI Taxonomy" id="139825"/>
    <lineage>
        <taxon>Eukaryota</taxon>
        <taxon>Fungi</taxon>
        <taxon>Dikarya</taxon>
        <taxon>Basidiomycota</taxon>
        <taxon>Agaricomycotina</taxon>
        <taxon>Agaricomycetes</taxon>
        <taxon>Polyporales</taxon>
        <taxon>Sparassidaceae</taxon>
        <taxon>Sparassis</taxon>
    </lineage>
</organism>
<feature type="compositionally biased region" description="Low complexity" evidence="10">
    <location>
        <begin position="32"/>
        <end position="59"/>
    </location>
</feature>
<dbReference type="Proteomes" id="UP000287166">
    <property type="component" value="Unassembled WGS sequence"/>
</dbReference>
<feature type="compositionally biased region" description="Polar residues" evidence="10">
    <location>
        <begin position="339"/>
        <end position="348"/>
    </location>
</feature>
<feature type="region of interest" description="Disordered" evidence="10">
    <location>
        <begin position="832"/>
        <end position="863"/>
    </location>
</feature>
<keyword evidence="13" id="KW-1185">Reference proteome</keyword>
<feature type="compositionally biased region" description="Polar residues" evidence="10">
    <location>
        <begin position="231"/>
        <end position="253"/>
    </location>
</feature>
<keyword evidence="6" id="KW-0832">Ubl conjugation</keyword>
<dbReference type="InParanoid" id="A0A401G9B3"/>
<dbReference type="PANTHER" id="PTHR31169">
    <property type="entry name" value="OS05G0300700 PROTEIN"/>
    <property type="match status" value="1"/>
</dbReference>
<feature type="compositionally biased region" description="Polar residues" evidence="10">
    <location>
        <begin position="515"/>
        <end position="525"/>
    </location>
</feature>
<evidence type="ECO:0000256" key="6">
    <source>
        <dbReference type="ARBA" id="ARBA00022843"/>
    </source>
</evidence>
<dbReference type="InterPro" id="IPR018866">
    <property type="entry name" value="Znf-4CXXC_R1"/>
</dbReference>
<dbReference type="GeneID" id="38775668"/>
<keyword evidence="8" id="KW-0804">Transcription</keyword>
<comment type="caution">
    <text evidence="12">The sequence shown here is derived from an EMBL/GenBank/DDBJ whole genome shotgun (WGS) entry which is preliminary data.</text>
</comment>
<keyword evidence="4" id="KW-1017">Isopeptide bond</keyword>
<evidence type="ECO:0000256" key="1">
    <source>
        <dbReference type="ARBA" id="ARBA00004123"/>
    </source>
</evidence>
<feature type="region of interest" description="Disordered" evidence="10">
    <location>
        <begin position="227"/>
        <end position="253"/>
    </location>
</feature>
<feature type="compositionally biased region" description="Pro residues" evidence="10">
    <location>
        <begin position="1054"/>
        <end position="1063"/>
    </location>
</feature>
<dbReference type="InterPro" id="IPR040221">
    <property type="entry name" value="CDCA7/CDA7L"/>
</dbReference>
<evidence type="ECO:0000313" key="13">
    <source>
        <dbReference type="Proteomes" id="UP000287166"/>
    </source>
</evidence>
<feature type="domain" description="Zinc-finger" evidence="11">
    <location>
        <begin position="1155"/>
        <end position="1229"/>
    </location>
</feature>